<dbReference type="AlphaFoldDB" id="A0A4R7V8Z7"/>
<name>A0A4R7V8Z7_9PSEU</name>
<keyword evidence="1" id="KW-0472">Membrane</keyword>
<feature type="transmembrane region" description="Helical" evidence="1">
    <location>
        <begin position="93"/>
        <end position="111"/>
    </location>
</feature>
<feature type="transmembrane region" description="Helical" evidence="1">
    <location>
        <begin position="63"/>
        <end position="81"/>
    </location>
</feature>
<keyword evidence="1" id="KW-1133">Transmembrane helix</keyword>
<reference evidence="2 3" key="1">
    <citation type="submission" date="2019-03" db="EMBL/GenBank/DDBJ databases">
        <title>Genomic Encyclopedia of Archaeal and Bacterial Type Strains, Phase II (KMG-II): from individual species to whole genera.</title>
        <authorList>
            <person name="Goeker M."/>
        </authorList>
    </citation>
    <scope>NUCLEOTIDE SEQUENCE [LARGE SCALE GENOMIC DNA]</scope>
    <source>
        <strain evidence="2 3">DSM 45499</strain>
    </source>
</reference>
<comment type="caution">
    <text evidence="2">The sequence shown here is derived from an EMBL/GenBank/DDBJ whole genome shotgun (WGS) entry which is preliminary data.</text>
</comment>
<evidence type="ECO:0000313" key="3">
    <source>
        <dbReference type="Proteomes" id="UP000294927"/>
    </source>
</evidence>
<evidence type="ECO:0000313" key="2">
    <source>
        <dbReference type="EMBL" id="TDV45377.1"/>
    </source>
</evidence>
<protein>
    <recommendedName>
        <fullName evidence="4">Integral membrane protein</fullName>
    </recommendedName>
</protein>
<dbReference type="RefSeq" id="WP_133906114.1">
    <property type="nucleotide sequence ID" value="NZ_SOCP01000012.1"/>
</dbReference>
<keyword evidence="1" id="KW-0812">Transmembrane</keyword>
<evidence type="ECO:0008006" key="4">
    <source>
        <dbReference type="Google" id="ProtNLM"/>
    </source>
</evidence>
<feature type="transmembrane region" description="Helical" evidence="1">
    <location>
        <begin position="220"/>
        <end position="250"/>
    </location>
</feature>
<feature type="transmembrane region" description="Helical" evidence="1">
    <location>
        <begin position="262"/>
        <end position="291"/>
    </location>
</feature>
<sequence>MSPPVRKTVRGDLVAGAAVIGFVLLATAVGFLTHARNYGADLYSRAAPRFGEYPVLADLYPRVGPGTVFAVMIAAGTVAWGPMLADRLRWRTLLAAGYATSVAWIFALALVDGWQRGVAHQLESGGEYLGVAAKVDSIPRFLETFTSRILDFQPASWPTHVAGHPPGATLVFVWLDRIGLSGGGAAGVVCVLAGAAVTVAVPATVAALGRHDLARASVPFVALLPGAIWLGVSADAMFAGVTACGVALFATGASRGGRTLCFAGGAVLGFGVFLSYGLPLMAPIALAVVLVTRNWRALCYAVPGALAVVAVFALAGFWWFDGYHLVVERYHQGIAAHRPYWYWVWADFACLALAVGPVLAGLRRVDFLTGLRRPAAPVDALVRGAALAVLTATLSGLSKAEVERIWLPFAVWLVLAAVTLPPASRRWWLAAQAGVALVVEHLLLTSW</sequence>
<dbReference type="EMBL" id="SOCP01000012">
    <property type="protein sequence ID" value="TDV45377.1"/>
    <property type="molecule type" value="Genomic_DNA"/>
</dbReference>
<feature type="transmembrane region" description="Helical" evidence="1">
    <location>
        <begin position="12"/>
        <end position="32"/>
    </location>
</feature>
<feature type="transmembrane region" description="Helical" evidence="1">
    <location>
        <begin position="298"/>
        <end position="320"/>
    </location>
</feature>
<gene>
    <name evidence="2" type="ORF">CLV71_11242</name>
</gene>
<proteinExistence type="predicted"/>
<feature type="transmembrane region" description="Helical" evidence="1">
    <location>
        <begin position="184"/>
        <end position="208"/>
    </location>
</feature>
<accession>A0A4R7V8Z7</accession>
<organism evidence="2 3">
    <name type="scientific">Actinophytocola oryzae</name>
    <dbReference type="NCBI Taxonomy" id="502181"/>
    <lineage>
        <taxon>Bacteria</taxon>
        <taxon>Bacillati</taxon>
        <taxon>Actinomycetota</taxon>
        <taxon>Actinomycetes</taxon>
        <taxon>Pseudonocardiales</taxon>
        <taxon>Pseudonocardiaceae</taxon>
    </lineage>
</organism>
<keyword evidence="3" id="KW-1185">Reference proteome</keyword>
<evidence type="ECO:0000256" key="1">
    <source>
        <dbReference type="SAM" id="Phobius"/>
    </source>
</evidence>
<dbReference type="OrthoDB" id="5242248at2"/>
<feature type="transmembrane region" description="Helical" evidence="1">
    <location>
        <begin position="340"/>
        <end position="360"/>
    </location>
</feature>
<dbReference type="Proteomes" id="UP000294927">
    <property type="component" value="Unassembled WGS sequence"/>
</dbReference>